<organism evidence="3 4">
    <name type="scientific">Actinomadura chokoriensis</name>
    <dbReference type="NCBI Taxonomy" id="454156"/>
    <lineage>
        <taxon>Bacteria</taxon>
        <taxon>Bacillati</taxon>
        <taxon>Actinomycetota</taxon>
        <taxon>Actinomycetes</taxon>
        <taxon>Streptosporangiales</taxon>
        <taxon>Thermomonosporaceae</taxon>
        <taxon>Actinomadura</taxon>
    </lineage>
</organism>
<dbReference type="Gene3D" id="3.30.450.40">
    <property type="match status" value="1"/>
</dbReference>
<dbReference type="NCBIfam" id="TIGR00229">
    <property type="entry name" value="sensory_box"/>
    <property type="match status" value="1"/>
</dbReference>
<dbReference type="SUPFAM" id="SSF55781">
    <property type="entry name" value="GAF domain-like"/>
    <property type="match status" value="1"/>
</dbReference>
<gene>
    <name evidence="3" type="ORF">SM436_06435</name>
</gene>
<dbReference type="EMBL" id="JAXCEH010000003">
    <property type="protein sequence ID" value="MFA1553324.1"/>
    <property type="molecule type" value="Genomic_DNA"/>
</dbReference>
<dbReference type="SMART" id="SM00331">
    <property type="entry name" value="PP2C_SIG"/>
    <property type="match status" value="1"/>
</dbReference>
<evidence type="ECO:0000259" key="2">
    <source>
        <dbReference type="PROSITE" id="PS50112"/>
    </source>
</evidence>
<protein>
    <submittedName>
        <fullName evidence="3">SpoIIE family protein phosphatase</fullName>
    </submittedName>
</protein>
<dbReference type="InterPro" id="IPR035965">
    <property type="entry name" value="PAS-like_dom_sf"/>
</dbReference>
<dbReference type="RefSeq" id="WP_371939722.1">
    <property type="nucleotide sequence ID" value="NZ_JAXCEH010000003.1"/>
</dbReference>
<dbReference type="InterPro" id="IPR001610">
    <property type="entry name" value="PAC"/>
</dbReference>
<keyword evidence="1" id="KW-0378">Hydrolase</keyword>
<name>A0ABV4QT65_9ACTN</name>
<dbReference type="Proteomes" id="UP001569904">
    <property type="component" value="Unassembled WGS sequence"/>
</dbReference>
<dbReference type="PANTHER" id="PTHR43156:SF2">
    <property type="entry name" value="STAGE II SPORULATION PROTEIN E"/>
    <property type="match status" value="1"/>
</dbReference>
<dbReference type="Pfam" id="PF08447">
    <property type="entry name" value="PAS_3"/>
    <property type="match status" value="1"/>
</dbReference>
<dbReference type="Pfam" id="PF08448">
    <property type="entry name" value="PAS_4"/>
    <property type="match status" value="1"/>
</dbReference>
<reference evidence="3 4" key="1">
    <citation type="submission" date="2023-11" db="EMBL/GenBank/DDBJ databases">
        <title>Actinomadura monticuli sp. nov., isolated from volcanic ash.</title>
        <authorList>
            <person name="Lee S.D."/>
            <person name="Yang H."/>
            <person name="Kim I.S."/>
        </authorList>
    </citation>
    <scope>NUCLEOTIDE SEQUENCE [LARGE SCALE GENOMIC DNA]</scope>
    <source>
        <strain evidence="3 4">DSM 45346</strain>
    </source>
</reference>
<dbReference type="InterPro" id="IPR029016">
    <property type="entry name" value="GAF-like_dom_sf"/>
</dbReference>
<dbReference type="PANTHER" id="PTHR43156">
    <property type="entry name" value="STAGE II SPORULATION PROTEIN E-RELATED"/>
    <property type="match status" value="1"/>
</dbReference>
<dbReference type="InterPro" id="IPR013656">
    <property type="entry name" value="PAS_4"/>
</dbReference>
<dbReference type="SUPFAM" id="SSF55785">
    <property type="entry name" value="PYP-like sensor domain (PAS domain)"/>
    <property type="match status" value="2"/>
</dbReference>
<evidence type="ECO:0000256" key="1">
    <source>
        <dbReference type="ARBA" id="ARBA00022801"/>
    </source>
</evidence>
<keyword evidence="4" id="KW-1185">Reference proteome</keyword>
<proteinExistence type="predicted"/>
<dbReference type="Pfam" id="PF07228">
    <property type="entry name" value="SpoIIE"/>
    <property type="match status" value="1"/>
</dbReference>
<dbReference type="SUPFAM" id="SSF81606">
    <property type="entry name" value="PP2C-like"/>
    <property type="match status" value="1"/>
</dbReference>
<dbReference type="PROSITE" id="PS50112">
    <property type="entry name" value="PAS"/>
    <property type="match status" value="1"/>
</dbReference>
<dbReference type="Gene3D" id="3.60.40.10">
    <property type="entry name" value="PPM-type phosphatase domain"/>
    <property type="match status" value="1"/>
</dbReference>
<sequence>MDDAREHVPGGLPLEVFDPAPVGVAVTSGPDHRIVYTNLAYRATFGERPLGRPIREAFGELLQQEYFDLFDQVLATGKPVSVAEAPVSLFYPGTGREERFLSFSLSRFDQGEPGVLAVAVDVTEQVLAARQAGDVAETRRRALRRFQSLVRLTAEIVWVTGPRGGPIEPSPGWERVTGQRWEEFRGRGWMQALHPEDREPTVRSWNEALRLARPWRHVYRLHTVDGGYRHFEVHAAPVYEGGRVVEWVGTCTDVEQRWQRQRRRELLGRAAAATAEHTELREMLGALADVLVPELADGCGVHLLPDFAERPEGAPVFTRRIAAAARPGLPSRLPFGEEWFAADSGFVRAVRRRRPLRRAFPRGKPPAGLLPASTVRWLTEADANSVVLLPVIVDGAPAAVVTASTSAGRPPMSWDDVALIGQMFDHAHDALSSALRFQRNQRISLALQHSLLADPPEVPGLDIVARYQASPLAADVGGDWYDSFVLRDGAIALVIGDVAGHDLAAAVGMSRLRNMLRGLAVDRDEPPGDILRRLNIAMDTLTPDSTATCVMARVEEAGPGGWRLVYAAAGHPPPLLVTSDGDARLLAEAVNPLLGLVVEDAYVSAVEPLPPSSTLFLYTDGLVERPRENLDRGLDRLIRRAAALATASLPDFCDGILTGLPTTGTDDIAVIALRLPAADRPPPGTSAARLAACT</sequence>
<comment type="caution">
    <text evidence="3">The sequence shown here is derived from an EMBL/GenBank/DDBJ whole genome shotgun (WGS) entry which is preliminary data.</text>
</comment>
<dbReference type="InterPro" id="IPR001932">
    <property type="entry name" value="PPM-type_phosphatase-like_dom"/>
</dbReference>
<dbReference type="InterPro" id="IPR013655">
    <property type="entry name" value="PAS_fold_3"/>
</dbReference>
<evidence type="ECO:0000313" key="3">
    <source>
        <dbReference type="EMBL" id="MFA1553324.1"/>
    </source>
</evidence>
<dbReference type="SMART" id="SM00091">
    <property type="entry name" value="PAS"/>
    <property type="match status" value="2"/>
</dbReference>
<dbReference type="InterPro" id="IPR036457">
    <property type="entry name" value="PPM-type-like_dom_sf"/>
</dbReference>
<dbReference type="InterPro" id="IPR000014">
    <property type="entry name" value="PAS"/>
</dbReference>
<dbReference type="Gene3D" id="3.30.450.20">
    <property type="entry name" value="PAS domain"/>
    <property type="match status" value="2"/>
</dbReference>
<feature type="domain" description="PAS" evidence="2">
    <location>
        <begin position="142"/>
        <end position="212"/>
    </location>
</feature>
<dbReference type="SMART" id="SM00086">
    <property type="entry name" value="PAC"/>
    <property type="match status" value="1"/>
</dbReference>
<dbReference type="CDD" id="cd00130">
    <property type="entry name" value="PAS"/>
    <property type="match status" value="1"/>
</dbReference>
<dbReference type="InterPro" id="IPR052016">
    <property type="entry name" value="Bact_Sigma-Reg"/>
</dbReference>
<evidence type="ECO:0000313" key="4">
    <source>
        <dbReference type="Proteomes" id="UP001569904"/>
    </source>
</evidence>
<accession>A0ABV4QT65</accession>